<evidence type="ECO:0000256" key="6">
    <source>
        <dbReference type="ARBA" id="ARBA00023136"/>
    </source>
</evidence>
<feature type="transmembrane region" description="Helical" evidence="7">
    <location>
        <begin position="59"/>
        <end position="77"/>
    </location>
</feature>
<keyword evidence="5 7" id="KW-1133">Transmembrane helix</keyword>
<organism evidence="8 9">
    <name type="scientific">Paraburkholderia edwinii</name>
    <dbReference type="NCBI Taxonomy" id="2861782"/>
    <lineage>
        <taxon>Bacteria</taxon>
        <taxon>Pseudomonadati</taxon>
        <taxon>Pseudomonadota</taxon>
        <taxon>Betaproteobacteria</taxon>
        <taxon>Burkholderiales</taxon>
        <taxon>Burkholderiaceae</taxon>
        <taxon>Paraburkholderia</taxon>
    </lineage>
</organism>
<comment type="similarity">
    <text evidence="2">Belongs to the DoxX family.</text>
</comment>
<keyword evidence="9" id="KW-1185">Reference proteome</keyword>
<dbReference type="Pfam" id="PF07681">
    <property type="entry name" value="DoxX"/>
    <property type="match status" value="1"/>
</dbReference>
<dbReference type="PANTHER" id="PTHR33452">
    <property type="entry name" value="OXIDOREDUCTASE CATD-RELATED"/>
    <property type="match status" value="1"/>
</dbReference>
<dbReference type="Proteomes" id="UP000826462">
    <property type="component" value="Chromosome 1"/>
</dbReference>
<accession>A0ABX8UHF3</accession>
<evidence type="ECO:0000256" key="5">
    <source>
        <dbReference type="ARBA" id="ARBA00022989"/>
    </source>
</evidence>
<comment type="subcellular location">
    <subcellularLocation>
        <location evidence="1">Cell membrane</location>
        <topology evidence="1">Multi-pass membrane protein</topology>
    </subcellularLocation>
</comment>
<evidence type="ECO:0000256" key="4">
    <source>
        <dbReference type="ARBA" id="ARBA00022692"/>
    </source>
</evidence>
<feature type="transmembrane region" description="Helical" evidence="7">
    <location>
        <begin position="84"/>
        <end position="104"/>
    </location>
</feature>
<dbReference type="InterPro" id="IPR032808">
    <property type="entry name" value="DoxX"/>
</dbReference>
<dbReference type="RefSeq" id="WP_219796948.1">
    <property type="nucleotide sequence ID" value="NZ_CP080095.1"/>
</dbReference>
<keyword evidence="6 7" id="KW-0472">Membrane</keyword>
<evidence type="ECO:0000313" key="8">
    <source>
        <dbReference type="EMBL" id="QYD67732.1"/>
    </source>
</evidence>
<dbReference type="PANTHER" id="PTHR33452:SF1">
    <property type="entry name" value="INNER MEMBRANE PROTEIN YPHA-RELATED"/>
    <property type="match status" value="1"/>
</dbReference>
<keyword evidence="4 7" id="KW-0812">Transmembrane</keyword>
<evidence type="ECO:0000313" key="9">
    <source>
        <dbReference type="Proteomes" id="UP000826462"/>
    </source>
</evidence>
<protein>
    <submittedName>
        <fullName evidence="8">DoxX family protein</fullName>
    </submittedName>
</protein>
<evidence type="ECO:0000256" key="1">
    <source>
        <dbReference type="ARBA" id="ARBA00004651"/>
    </source>
</evidence>
<keyword evidence="3" id="KW-1003">Cell membrane</keyword>
<dbReference type="InterPro" id="IPR051907">
    <property type="entry name" value="DoxX-like_oxidoreductase"/>
</dbReference>
<feature type="transmembrane region" description="Helical" evidence="7">
    <location>
        <begin position="116"/>
        <end position="136"/>
    </location>
</feature>
<evidence type="ECO:0000256" key="7">
    <source>
        <dbReference type="SAM" id="Phobius"/>
    </source>
</evidence>
<reference evidence="8 9" key="1">
    <citation type="submission" date="2021-07" db="EMBL/GenBank/DDBJ databases">
        <title>Paraburkholderia edwinii protects Aspergillus sp. from phenazines by acting as a toxin sponge.</title>
        <authorList>
            <person name="Dahlstrom K.M."/>
            <person name="Newman D.K."/>
        </authorList>
    </citation>
    <scope>NUCLEOTIDE SEQUENCE [LARGE SCALE GENOMIC DNA]</scope>
    <source>
        <strain evidence="8 9">Pe01</strain>
    </source>
</reference>
<proteinExistence type="inferred from homology"/>
<sequence>MNRPTVAARTAHPAHPDLAALLLRLTLGVLYLAHSLQKIFVFTLPGAAQFFVSVGFPGWLAYVTTFVELFGGIALLLGVQVRWVALVLLPFMLGALSVHFHNGWGFASPNGGWEYPAFWAVALVVQSLLGNGLFALGNARAPQVAGHAGA</sequence>
<gene>
    <name evidence="8" type="ORF">KZJ38_15510</name>
</gene>
<dbReference type="EMBL" id="CP080095">
    <property type="protein sequence ID" value="QYD67732.1"/>
    <property type="molecule type" value="Genomic_DNA"/>
</dbReference>
<evidence type="ECO:0000256" key="2">
    <source>
        <dbReference type="ARBA" id="ARBA00006679"/>
    </source>
</evidence>
<name>A0ABX8UHF3_9BURK</name>
<evidence type="ECO:0000256" key="3">
    <source>
        <dbReference type="ARBA" id="ARBA00022475"/>
    </source>
</evidence>